<dbReference type="Proteomes" id="UP000603641">
    <property type="component" value="Unassembled WGS sequence"/>
</dbReference>
<reference evidence="11 12" key="1">
    <citation type="submission" date="2020-08" db="EMBL/GenBank/DDBJ databases">
        <title>A Genomic Blueprint of the Chicken Gut Microbiome.</title>
        <authorList>
            <person name="Gilroy R."/>
            <person name="Ravi A."/>
            <person name="Getino M."/>
            <person name="Pursley I."/>
            <person name="Horton D.L."/>
            <person name="Alikhan N.-F."/>
            <person name="Baker D."/>
            <person name="Gharbi K."/>
            <person name="Hall N."/>
            <person name="Watson M."/>
            <person name="Adriaenssens E.M."/>
            <person name="Foster-Nyarko E."/>
            <person name="Jarju S."/>
            <person name="Secka A."/>
            <person name="Antonio M."/>
            <person name="Oren A."/>
            <person name="Chaudhuri R."/>
            <person name="La Ragione R.M."/>
            <person name="Hildebrand F."/>
            <person name="Pallen M.J."/>
        </authorList>
    </citation>
    <scope>NUCLEOTIDE SEQUENCE [LARGE SCALE GENOMIC DNA]</scope>
    <source>
        <strain evidence="11 12">Sa2CUA10</strain>
    </source>
</reference>
<evidence type="ECO:0000256" key="3">
    <source>
        <dbReference type="ARBA" id="ARBA00022571"/>
    </source>
</evidence>
<dbReference type="InterPro" id="IPR004662">
    <property type="entry name" value="AcgluKinase_fam"/>
</dbReference>
<comment type="pathway">
    <text evidence="1">Amino-acid biosynthesis; L-arginine biosynthesis; N(2)-acetyl-L-ornithine from L-glutamate: step 2/4.</text>
</comment>
<dbReference type="RefSeq" id="WP_191752127.1">
    <property type="nucleotide sequence ID" value="NZ_JACSQM010000001.1"/>
</dbReference>
<evidence type="ECO:0000259" key="10">
    <source>
        <dbReference type="Pfam" id="PF00696"/>
    </source>
</evidence>
<keyword evidence="5 11" id="KW-0808">Transferase</keyword>
<dbReference type="SUPFAM" id="SSF53633">
    <property type="entry name" value="Carbamate kinase-like"/>
    <property type="match status" value="1"/>
</dbReference>
<sequence>MFHVMKIGGSTLANLQPAFFEALTNRIQQGEKIVIVHGGGPEINKKLSESGLPLEMKNGIRITSTESLSCVKTALKDITNANLVERLNNEGISAQGLSGAEDYLLTCDFLDKENYGWVGNVQQVNTKIIQNVLDDGKIPVIASLGVTESGETVNINADTAAGETAAALSAESICFVTDTPGVSVNGEWMECLTITDILKSIVEGHISGGMVPKVEAAIKCLDLNIKQVRITDQTLSGTELLKEVLIT</sequence>
<organism evidence="11 12">
    <name type="scientific">Fictibacillus norfolkensis</name>
    <dbReference type="NCBI Taxonomy" id="2762233"/>
    <lineage>
        <taxon>Bacteria</taxon>
        <taxon>Bacillati</taxon>
        <taxon>Bacillota</taxon>
        <taxon>Bacilli</taxon>
        <taxon>Bacillales</taxon>
        <taxon>Fictibacillaceae</taxon>
        <taxon>Fictibacillus</taxon>
    </lineage>
</organism>
<dbReference type="InterPro" id="IPR001048">
    <property type="entry name" value="Asp/Glu/Uridylate_kinase"/>
</dbReference>
<evidence type="ECO:0000313" key="12">
    <source>
        <dbReference type="Proteomes" id="UP000603641"/>
    </source>
</evidence>
<evidence type="ECO:0000256" key="4">
    <source>
        <dbReference type="ARBA" id="ARBA00022605"/>
    </source>
</evidence>
<keyword evidence="6" id="KW-0547">Nucleotide-binding</keyword>
<gene>
    <name evidence="11" type="primary">argB</name>
    <name evidence="11" type="ORF">H9648_02135</name>
</gene>
<comment type="catalytic activity">
    <reaction evidence="9">
        <text>N-acetyl-L-glutamate + ATP = N-acetyl-L-glutamyl 5-phosphate + ADP</text>
        <dbReference type="Rhea" id="RHEA:14629"/>
        <dbReference type="ChEBI" id="CHEBI:30616"/>
        <dbReference type="ChEBI" id="CHEBI:44337"/>
        <dbReference type="ChEBI" id="CHEBI:57936"/>
        <dbReference type="ChEBI" id="CHEBI:456216"/>
        <dbReference type="EC" id="2.7.2.8"/>
    </reaction>
</comment>
<dbReference type="NCBIfam" id="TIGR00761">
    <property type="entry name" value="argB"/>
    <property type="match status" value="1"/>
</dbReference>
<dbReference type="Pfam" id="PF00696">
    <property type="entry name" value="AA_kinase"/>
    <property type="match status" value="1"/>
</dbReference>
<keyword evidence="7 11" id="KW-0418">Kinase</keyword>
<comment type="caution">
    <text evidence="11">The sequence shown here is derived from an EMBL/GenBank/DDBJ whole genome shotgun (WGS) entry which is preliminary data.</text>
</comment>
<evidence type="ECO:0000256" key="8">
    <source>
        <dbReference type="ARBA" id="ARBA00022840"/>
    </source>
</evidence>
<dbReference type="PANTHER" id="PTHR23342">
    <property type="entry name" value="N-ACETYLGLUTAMATE SYNTHASE"/>
    <property type="match status" value="1"/>
</dbReference>
<dbReference type="CDD" id="cd04238">
    <property type="entry name" value="AAK_NAGK-like"/>
    <property type="match status" value="1"/>
</dbReference>
<dbReference type="GO" id="GO:0003991">
    <property type="term" value="F:acetylglutamate kinase activity"/>
    <property type="evidence" value="ECO:0007669"/>
    <property type="project" value="UniProtKB-EC"/>
</dbReference>
<dbReference type="PIRSF" id="PIRSF000728">
    <property type="entry name" value="NAGK"/>
    <property type="match status" value="1"/>
</dbReference>
<evidence type="ECO:0000313" key="11">
    <source>
        <dbReference type="EMBL" id="MBD7962837.1"/>
    </source>
</evidence>
<evidence type="ECO:0000256" key="1">
    <source>
        <dbReference type="ARBA" id="ARBA00004828"/>
    </source>
</evidence>
<accession>A0ABR8SH82</accession>
<keyword evidence="12" id="KW-1185">Reference proteome</keyword>
<dbReference type="PANTHER" id="PTHR23342:SF0">
    <property type="entry name" value="N-ACETYLGLUTAMATE SYNTHASE, MITOCHONDRIAL"/>
    <property type="match status" value="1"/>
</dbReference>
<protein>
    <recommendedName>
        <fullName evidence="2">acetylglutamate kinase</fullName>
        <ecNumber evidence="2">2.7.2.8</ecNumber>
    </recommendedName>
</protein>
<dbReference type="InterPro" id="IPR036393">
    <property type="entry name" value="AceGlu_kinase-like_sf"/>
</dbReference>
<dbReference type="EC" id="2.7.2.8" evidence="2"/>
<keyword evidence="3" id="KW-0055">Arginine biosynthesis</keyword>
<dbReference type="Gene3D" id="3.40.1160.10">
    <property type="entry name" value="Acetylglutamate kinase-like"/>
    <property type="match status" value="1"/>
</dbReference>
<feature type="domain" description="Aspartate/glutamate/uridylate kinase" evidence="10">
    <location>
        <begin position="2"/>
        <end position="231"/>
    </location>
</feature>
<evidence type="ECO:0000256" key="9">
    <source>
        <dbReference type="ARBA" id="ARBA00048141"/>
    </source>
</evidence>
<proteinExistence type="predicted"/>
<keyword evidence="8" id="KW-0067">ATP-binding</keyword>
<keyword evidence="4" id="KW-0028">Amino-acid biosynthesis</keyword>
<evidence type="ECO:0000256" key="7">
    <source>
        <dbReference type="ARBA" id="ARBA00022777"/>
    </source>
</evidence>
<evidence type="ECO:0000256" key="5">
    <source>
        <dbReference type="ARBA" id="ARBA00022679"/>
    </source>
</evidence>
<dbReference type="EMBL" id="JACSQM010000001">
    <property type="protein sequence ID" value="MBD7962837.1"/>
    <property type="molecule type" value="Genomic_DNA"/>
</dbReference>
<evidence type="ECO:0000256" key="6">
    <source>
        <dbReference type="ARBA" id="ARBA00022741"/>
    </source>
</evidence>
<name>A0ABR8SH82_9BACL</name>
<evidence type="ECO:0000256" key="2">
    <source>
        <dbReference type="ARBA" id="ARBA00013065"/>
    </source>
</evidence>